<keyword evidence="4" id="KW-1185">Reference proteome</keyword>
<dbReference type="SMR" id="Q7RXC1"/>
<sequence>MRPLTPILAATALAAPSQLPSPQPQYSTWMANSIIARNLSSPATRYYDQATFYRSLEAIVTSSSPSFSAQYYLSYITTQIDSLLHPNGTFVSWDHTDHQLDNIRVGSTILFLYTTTSPSDTERRGRYKVALDFLYDQLVNKQKRNAEGGFWHKDPKYPNQMWLDGVYMAQPFYAGYTALFLGSSSRGGTTASSFAAVDNKSASAFSSSSSSSSSTITTASPAATTTTTTTAADKNWNDILLQFSLIEHHCRNQTSQLLQTRHTTLLSTPPFGPTPYHNRRQPFDMDPRTGVVLYGFNRLRVGSLDGKGDFESWYYSVENSLIGVGASVLASVEYEMLTMAGGQQL</sequence>
<dbReference type="HOGENOM" id="CLU_804344_0_0_1"/>
<dbReference type="GO" id="GO:0016787">
    <property type="term" value="F:hydrolase activity"/>
    <property type="evidence" value="ECO:0007669"/>
    <property type="project" value="UniProtKB-KW"/>
</dbReference>
<dbReference type="Proteomes" id="UP000001805">
    <property type="component" value="Chromosome 5, Linkage Group VI"/>
</dbReference>
<evidence type="ECO:0000313" key="4">
    <source>
        <dbReference type="Proteomes" id="UP000001805"/>
    </source>
</evidence>
<dbReference type="PaxDb" id="5141-EFNCRP00000001472"/>
<dbReference type="Pfam" id="PF07470">
    <property type="entry name" value="Glyco_hydro_88"/>
    <property type="match status" value="1"/>
</dbReference>
<dbReference type="InParanoid" id="Q7RXC1"/>
<dbReference type="AlphaFoldDB" id="Q7RXC1"/>
<accession>Q7RXC1</accession>
<dbReference type="InterPro" id="IPR052043">
    <property type="entry name" value="PolySaccharide_Degr_Enz"/>
</dbReference>
<reference evidence="3 4" key="1">
    <citation type="journal article" date="2003" name="Nature">
        <title>The genome sequence of the filamentous fungus Neurospora crassa.</title>
        <authorList>
            <person name="Galagan J.E."/>
            <person name="Calvo S.E."/>
            <person name="Borkovich K.A."/>
            <person name="Selker E.U."/>
            <person name="Read N.D."/>
            <person name="Jaffe D."/>
            <person name="FitzHugh W."/>
            <person name="Ma L.J."/>
            <person name="Smirnov S."/>
            <person name="Purcell S."/>
            <person name="Rehman B."/>
            <person name="Elkins T."/>
            <person name="Engels R."/>
            <person name="Wang S."/>
            <person name="Nielsen C.B."/>
            <person name="Butler J."/>
            <person name="Endrizzi M."/>
            <person name="Qui D."/>
            <person name="Ianakiev P."/>
            <person name="Bell-Pedersen D."/>
            <person name="Nelson M.A."/>
            <person name="Werner-Washburne M."/>
            <person name="Selitrennikoff C.P."/>
            <person name="Kinsey J.A."/>
            <person name="Braun E.L."/>
            <person name="Zelter A."/>
            <person name="Schulte U."/>
            <person name="Kothe G.O."/>
            <person name="Jedd G."/>
            <person name="Mewes W."/>
            <person name="Staben C."/>
            <person name="Marcotte E."/>
            <person name="Greenberg D."/>
            <person name="Roy A."/>
            <person name="Foley K."/>
            <person name="Naylor J."/>
            <person name="Stange-Thomann N."/>
            <person name="Barrett R."/>
            <person name="Gnerre S."/>
            <person name="Kamal M."/>
            <person name="Kamvysselis M."/>
            <person name="Mauceli E."/>
            <person name="Bielke C."/>
            <person name="Rudd S."/>
            <person name="Frishman D."/>
            <person name="Krystofova S."/>
            <person name="Rasmussen C."/>
            <person name="Metzenberg R.L."/>
            <person name="Perkins D.D."/>
            <person name="Kroken S."/>
            <person name="Cogoni C."/>
            <person name="Macino G."/>
            <person name="Catcheside D."/>
            <person name="Li W."/>
            <person name="Pratt R.J."/>
            <person name="Osmani S.A."/>
            <person name="DeSouza C.P."/>
            <person name="Glass L."/>
            <person name="Orbach M.J."/>
            <person name="Berglund J.A."/>
            <person name="Voelker R."/>
            <person name="Yarden O."/>
            <person name="Plamann M."/>
            <person name="Seiler S."/>
            <person name="Dunlap J."/>
            <person name="Radford A."/>
            <person name="Aramayo R."/>
            <person name="Natvig D.O."/>
            <person name="Alex L.A."/>
            <person name="Mannhaupt G."/>
            <person name="Ebbole D.J."/>
            <person name="Freitag M."/>
            <person name="Paulsen I."/>
            <person name="Sachs M.S."/>
            <person name="Lander E.S."/>
            <person name="Nusbaum C."/>
            <person name="Birren B."/>
        </authorList>
    </citation>
    <scope>NUCLEOTIDE SEQUENCE [LARGE SCALE GENOMIC DNA]</scope>
    <source>
        <strain evidence="4">ATCC 24698 / 74-OR23-1A / CBS 708.71 / DSM 1257 / FGSC 987</strain>
    </source>
</reference>
<dbReference type="OrthoDB" id="540611at2759"/>
<protein>
    <submittedName>
        <fullName evidence="3">Cell wall glycosyl hydrolase YteR</fullName>
    </submittedName>
</protein>
<dbReference type="GO" id="GO:0005975">
    <property type="term" value="P:carbohydrate metabolic process"/>
    <property type="evidence" value="ECO:0007669"/>
    <property type="project" value="InterPro"/>
</dbReference>
<dbReference type="InterPro" id="IPR010905">
    <property type="entry name" value="Glyco_hydro_88"/>
</dbReference>
<dbReference type="InterPro" id="IPR012341">
    <property type="entry name" value="6hp_glycosidase-like_sf"/>
</dbReference>
<evidence type="ECO:0000256" key="2">
    <source>
        <dbReference type="SAM" id="MobiDB-lite"/>
    </source>
</evidence>
<dbReference type="Gene3D" id="1.50.10.10">
    <property type="match status" value="1"/>
</dbReference>
<organism evidence="3 4">
    <name type="scientific">Neurospora crassa (strain ATCC 24698 / 74-OR23-1A / CBS 708.71 / DSM 1257 / FGSC 987)</name>
    <dbReference type="NCBI Taxonomy" id="367110"/>
    <lineage>
        <taxon>Eukaryota</taxon>
        <taxon>Fungi</taxon>
        <taxon>Dikarya</taxon>
        <taxon>Ascomycota</taxon>
        <taxon>Pezizomycotina</taxon>
        <taxon>Sordariomycetes</taxon>
        <taxon>Sordariomycetidae</taxon>
        <taxon>Sordariales</taxon>
        <taxon>Sordariaceae</taxon>
        <taxon>Neurospora</taxon>
    </lineage>
</organism>
<gene>
    <name evidence="3" type="ORF">NCU05063</name>
</gene>
<dbReference type="GeneID" id="3872575"/>
<dbReference type="PANTHER" id="PTHR33886:SF11">
    <property type="entry name" value="WALL GLYCOSYL HYDROLASE YTER, PUTATIVE (AFU_ORTHOLOGUE AFUA_2G14630)-RELATED"/>
    <property type="match status" value="1"/>
</dbReference>
<dbReference type="STRING" id="367110.Q7RXC1"/>
<dbReference type="KEGG" id="ncr:NCU05063"/>
<dbReference type="SUPFAM" id="SSF48208">
    <property type="entry name" value="Six-hairpin glycosidases"/>
    <property type="match status" value="1"/>
</dbReference>
<dbReference type="VEuPathDB" id="FungiDB:NCU05063"/>
<keyword evidence="1 3" id="KW-0378">Hydrolase</keyword>
<evidence type="ECO:0000313" key="3">
    <source>
        <dbReference type="EMBL" id="EAA27201.1"/>
    </source>
</evidence>
<dbReference type="EMBL" id="CM002241">
    <property type="protein sequence ID" value="EAA27201.1"/>
    <property type="molecule type" value="Genomic_DNA"/>
</dbReference>
<name>Q7RXC1_NEUCR</name>
<feature type="region of interest" description="Disordered" evidence="2">
    <location>
        <begin position="204"/>
        <end position="227"/>
    </location>
</feature>
<proteinExistence type="predicted"/>
<dbReference type="InterPro" id="IPR008928">
    <property type="entry name" value="6-hairpin_glycosidase_sf"/>
</dbReference>
<evidence type="ECO:0000256" key="1">
    <source>
        <dbReference type="ARBA" id="ARBA00022801"/>
    </source>
</evidence>
<dbReference type="PANTHER" id="PTHR33886">
    <property type="entry name" value="UNSATURATED RHAMNOGALACTURONAN HYDROLASE (EUROFUNG)"/>
    <property type="match status" value="1"/>
</dbReference>
<dbReference type="RefSeq" id="XP_956437.1">
    <property type="nucleotide sequence ID" value="XM_951344.2"/>
</dbReference>